<dbReference type="Proteomes" id="UP000618460">
    <property type="component" value="Unassembled WGS sequence"/>
</dbReference>
<gene>
    <name evidence="3" type="ORF">GCM10011351_27120</name>
</gene>
<dbReference type="OrthoDB" id="2194912at2"/>
<keyword evidence="1" id="KW-0472">Membrane</keyword>
<feature type="transmembrane region" description="Helical" evidence="1">
    <location>
        <begin position="118"/>
        <end position="141"/>
    </location>
</feature>
<dbReference type="InterPro" id="IPR003675">
    <property type="entry name" value="Rce1/LyrA-like_dom"/>
</dbReference>
<feature type="transmembrane region" description="Helical" evidence="1">
    <location>
        <begin position="196"/>
        <end position="217"/>
    </location>
</feature>
<feature type="transmembrane region" description="Helical" evidence="1">
    <location>
        <begin position="38"/>
        <end position="59"/>
    </location>
</feature>
<evidence type="ECO:0000256" key="1">
    <source>
        <dbReference type="SAM" id="Phobius"/>
    </source>
</evidence>
<evidence type="ECO:0000259" key="2">
    <source>
        <dbReference type="Pfam" id="PF02517"/>
    </source>
</evidence>
<dbReference type="PANTHER" id="PTHR36435:SF6">
    <property type="entry name" value="ABORTIVE INFECTION PROTEIN"/>
    <property type="match status" value="1"/>
</dbReference>
<keyword evidence="1" id="KW-0812">Transmembrane</keyword>
<reference evidence="3" key="2">
    <citation type="submission" date="2020-09" db="EMBL/GenBank/DDBJ databases">
        <authorList>
            <person name="Sun Q."/>
            <person name="Zhou Y."/>
        </authorList>
    </citation>
    <scope>NUCLEOTIDE SEQUENCE</scope>
    <source>
        <strain evidence="3">CGMCC 1.6333</strain>
    </source>
</reference>
<keyword evidence="4" id="KW-1185">Reference proteome</keyword>
<keyword evidence="1" id="KW-1133">Transmembrane helix</keyword>
<proteinExistence type="predicted"/>
<comment type="caution">
    <text evidence="3">The sequence shown here is derived from an EMBL/GenBank/DDBJ whole genome shotgun (WGS) entry which is preliminary data.</text>
</comment>
<organism evidence="3 4">
    <name type="scientific">Paraliobacillus quinghaiensis</name>
    <dbReference type="NCBI Taxonomy" id="470815"/>
    <lineage>
        <taxon>Bacteria</taxon>
        <taxon>Bacillati</taxon>
        <taxon>Bacillota</taxon>
        <taxon>Bacilli</taxon>
        <taxon>Bacillales</taxon>
        <taxon>Bacillaceae</taxon>
        <taxon>Paraliobacillus</taxon>
    </lineage>
</organism>
<evidence type="ECO:0000313" key="4">
    <source>
        <dbReference type="Proteomes" id="UP000618460"/>
    </source>
</evidence>
<dbReference type="GO" id="GO:0004175">
    <property type="term" value="F:endopeptidase activity"/>
    <property type="evidence" value="ECO:0007669"/>
    <property type="project" value="UniProtKB-ARBA"/>
</dbReference>
<evidence type="ECO:0000313" key="3">
    <source>
        <dbReference type="EMBL" id="GGM39531.1"/>
    </source>
</evidence>
<reference evidence="3" key="1">
    <citation type="journal article" date="2014" name="Int. J. Syst. Evol. Microbiol.">
        <title>Complete genome sequence of Corynebacterium casei LMG S-19264T (=DSM 44701T), isolated from a smear-ripened cheese.</title>
        <authorList>
            <consortium name="US DOE Joint Genome Institute (JGI-PGF)"/>
            <person name="Walter F."/>
            <person name="Albersmeier A."/>
            <person name="Kalinowski J."/>
            <person name="Ruckert C."/>
        </authorList>
    </citation>
    <scope>NUCLEOTIDE SEQUENCE</scope>
    <source>
        <strain evidence="3">CGMCC 1.6333</strain>
    </source>
</reference>
<dbReference type="GO" id="GO:0080120">
    <property type="term" value="P:CAAX-box protein maturation"/>
    <property type="evidence" value="ECO:0007669"/>
    <property type="project" value="UniProtKB-ARBA"/>
</dbReference>
<dbReference type="InterPro" id="IPR052710">
    <property type="entry name" value="CAAX_protease"/>
</dbReference>
<dbReference type="AlphaFoldDB" id="A0A917TVA3"/>
<feature type="transmembrane region" description="Helical" evidence="1">
    <location>
        <begin position="7"/>
        <end position="26"/>
    </location>
</feature>
<dbReference type="EMBL" id="BMLG01000020">
    <property type="protein sequence ID" value="GGM39531.1"/>
    <property type="molecule type" value="Genomic_DNA"/>
</dbReference>
<feature type="domain" description="CAAX prenyl protease 2/Lysostaphin resistance protein A-like" evidence="2">
    <location>
        <begin position="123"/>
        <end position="209"/>
    </location>
</feature>
<dbReference type="PANTHER" id="PTHR36435">
    <property type="entry name" value="SLR1288 PROTEIN"/>
    <property type="match status" value="1"/>
</dbReference>
<sequence>MTKRYLYILMTYILMQLSAIPVALFLDSLQISDRTFSIIGIGWNIFSFVAALVIFLILLKPEKDLRKDPDAASFGMVIVWSLIGIFLAFFGQFFVNIIQMLLFDISPASENTQNIMEIARAVPIFIVVIAVIGPILEEIVFRKVIFGVIYKKTNFFIGALASGLIFAVVHNDFPHTLTYLAIGFVFAFVYVQSKRIIVPIIAHVTMNAVVVIIQLNIDPEELKRSIEQLEKLQMILFGG</sequence>
<dbReference type="Pfam" id="PF02517">
    <property type="entry name" value="Rce1-like"/>
    <property type="match status" value="1"/>
</dbReference>
<feature type="transmembrane region" description="Helical" evidence="1">
    <location>
        <begin position="176"/>
        <end position="191"/>
    </location>
</feature>
<accession>A0A917TVA3</accession>
<name>A0A917TVA3_9BACI</name>
<feature type="transmembrane region" description="Helical" evidence="1">
    <location>
        <begin position="153"/>
        <end position="170"/>
    </location>
</feature>
<dbReference type="RefSeq" id="WP_117156320.1">
    <property type="nucleotide sequence ID" value="NZ_BMLG01000020.1"/>
</dbReference>
<protein>
    <submittedName>
        <fullName evidence="3">Peptidase</fullName>
    </submittedName>
</protein>
<feature type="transmembrane region" description="Helical" evidence="1">
    <location>
        <begin position="71"/>
        <end position="98"/>
    </location>
</feature>